<name>A0A498P5N1_LABRO</name>
<dbReference type="FunFam" id="2.60.40.10:FF:000090">
    <property type="entry name" value="Protein-glutamine gamma-glutamyltransferase 2"/>
    <property type="match status" value="1"/>
</dbReference>
<evidence type="ECO:0000256" key="1">
    <source>
        <dbReference type="ARBA" id="ARBA00005968"/>
    </source>
</evidence>
<dbReference type="InterPro" id="IPR008958">
    <property type="entry name" value="Transglutaminase_C"/>
</dbReference>
<dbReference type="InterPro" id="IPR036238">
    <property type="entry name" value="Transglutaminase_C_sf"/>
</dbReference>
<evidence type="ECO:0000313" key="3">
    <source>
        <dbReference type="EMBL" id="RXN39565.1"/>
    </source>
</evidence>
<comment type="similarity">
    <text evidence="1">Belongs to the transglutaminase superfamily. Transglutaminase family.</text>
</comment>
<evidence type="ECO:0000259" key="2">
    <source>
        <dbReference type="Pfam" id="PF00927"/>
    </source>
</evidence>
<gene>
    <name evidence="3" type="ORF">ROHU_000068</name>
</gene>
<accession>A0A498P5N1</accession>
<evidence type="ECO:0000313" key="4">
    <source>
        <dbReference type="Proteomes" id="UP000290572"/>
    </source>
</evidence>
<keyword evidence="3" id="KW-0808">Transferase</keyword>
<dbReference type="EMBL" id="QBIY01000553">
    <property type="protein sequence ID" value="RXN39565.1"/>
    <property type="molecule type" value="Genomic_DNA"/>
</dbReference>
<dbReference type="SUPFAM" id="SSF49309">
    <property type="entry name" value="Transglutaminase, two C-terminal domains"/>
    <property type="match status" value="2"/>
</dbReference>
<dbReference type="GO" id="GO:0005739">
    <property type="term" value="C:mitochondrion"/>
    <property type="evidence" value="ECO:0007669"/>
    <property type="project" value="TreeGrafter"/>
</dbReference>
<keyword evidence="4" id="KW-1185">Reference proteome</keyword>
<dbReference type="Pfam" id="PF00927">
    <property type="entry name" value="Transglut_C"/>
    <property type="match status" value="1"/>
</dbReference>
<sequence length="271" mass="30234">MPLVRLGLHGDGWLSLHYWLVYRGSGMEREVYKKAGRQITQKNEGPGQLELFIKHAPAIHGTDFDVFIEVYNAGGEDTDAQLTVTSNAITYNSIHLGECQRKTTSLTVPAHKAHKEVLRLQYDHYGACVSEHHMIRVTALLQSSDQNNIILQEINIPLKMPVLNIKIVGKAIISRKLTAHISFTNPLPVSLQGGVFTMEGAGLTEAKEIKTHGKIEPGQAVTVKFSFKPTRAGLRKLLVDFDSDRLKDVKGEATIIVREKKKQNRNILPEI</sequence>
<dbReference type="FunFam" id="2.60.40.10:FF:002261">
    <property type="entry name" value="Transglutaminase 2, like"/>
    <property type="match status" value="1"/>
</dbReference>
<protein>
    <submittedName>
        <fullName evidence="3">Glutamine gamma-glutamyltransferase</fullName>
    </submittedName>
</protein>
<organism evidence="3 4">
    <name type="scientific">Labeo rohita</name>
    <name type="common">Indian major carp</name>
    <name type="synonym">Cyprinus rohita</name>
    <dbReference type="NCBI Taxonomy" id="84645"/>
    <lineage>
        <taxon>Eukaryota</taxon>
        <taxon>Metazoa</taxon>
        <taxon>Chordata</taxon>
        <taxon>Craniata</taxon>
        <taxon>Vertebrata</taxon>
        <taxon>Euteleostomi</taxon>
        <taxon>Actinopterygii</taxon>
        <taxon>Neopterygii</taxon>
        <taxon>Teleostei</taxon>
        <taxon>Ostariophysi</taxon>
        <taxon>Cypriniformes</taxon>
        <taxon>Cyprinidae</taxon>
        <taxon>Labeoninae</taxon>
        <taxon>Labeonini</taxon>
        <taxon>Labeo</taxon>
    </lineage>
</organism>
<reference evidence="3 4" key="1">
    <citation type="submission" date="2018-03" db="EMBL/GenBank/DDBJ databases">
        <title>Draft genome sequence of Rohu Carp (Labeo rohita).</title>
        <authorList>
            <person name="Das P."/>
            <person name="Kushwaha B."/>
            <person name="Joshi C.G."/>
            <person name="Kumar D."/>
            <person name="Nagpure N.S."/>
            <person name="Sahoo L."/>
            <person name="Das S.P."/>
            <person name="Bit A."/>
            <person name="Patnaik S."/>
            <person name="Meher P.K."/>
            <person name="Jayasankar P."/>
            <person name="Koringa P.G."/>
            <person name="Patel N.V."/>
            <person name="Hinsu A.T."/>
            <person name="Kumar R."/>
            <person name="Pandey M."/>
            <person name="Agarwal S."/>
            <person name="Srivastava S."/>
            <person name="Singh M."/>
            <person name="Iquebal M.A."/>
            <person name="Jaiswal S."/>
            <person name="Angadi U.B."/>
            <person name="Kumar N."/>
            <person name="Raza M."/>
            <person name="Shah T.M."/>
            <person name="Rai A."/>
            <person name="Jena J.K."/>
        </authorList>
    </citation>
    <scope>NUCLEOTIDE SEQUENCE [LARGE SCALE GENOMIC DNA]</scope>
    <source>
        <strain evidence="3">DASCIFA01</strain>
        <tissue evidence="3">Testis</tissue>
    </source>
</reference>
<dbReference type="Gene3D" id="2.60.40.10">
    <property type="entry name" value="Immunoglobulins"/>
    <property type="match status" value="2"/>
</dbReference>
<comment type="caution">
    <text evidence="3">The sequence shown here is derived from an EMBL/GenBank/DDBJ whole genome shotgun (WGS) entry which is preliminary data.</text>
</comment>
<feature type="domain" description="Transglutaminase C-terminal" evidence="2">
    <location>
        <begin position="163"/>
        <end position="257"/>
    </location>
</feature>
<dbReference type="AlphaFoldDB" id="A0A498P5N1"/>
<dbReference type="InterPro" id="IPR050779">
    <property type="entry name" value="Transglutaminase"/>
</dbReference>
<dbReference type="Proteomes" id="UP000290572">
    <property type="component" value="Unassembled WGS sequence"/>
</dbReference>
<dbReference type="GO" id="GO:0003810">
    <property type="term" value="F:protein-glutamine gamma-glutamyltransferase activity"/>
    <property type="evidence" value="ECO:0007669"/>
    <property type="project" value="InterPro"/>
</dbReference>
<proteinExistence type="inferred from homology"/>
<dbReference type="PANTHER" id="PTHR11590">
    <property type="entry name" value="PROTEIN-GLUTAMINE GAMMA-GLUTAMYLTRANSFERASE"/>
    <property type="match status" value="1"/>
</dbReference>
<dbReference type="PANTHER" id="PTHR11590:SF73">
    <property type="entry name" value="NOVEL TRANSGLUTAMINASE FAMILY PROTEIN-RELATED"/>
    <property type="match status" value="1"/>
</dbReference>
<dbReference type="InterPro" id="IPR013783">
    <property type="entry name" value="Ig-like_fold"/>
</dbReference>